<gene>
    <name evidence="2" type="ORF">Tci_044248</name>
</gene>
<dbReference type="PANTHER" id="PTHR33116:SF78">
    <property type="entry name" value="OS12G0587133 PROTEIN"/>
    <property type="match status" value="1"/>
</dbReference>
<dbReference type="CDD" id="cd01650">
    <property type="entry name" value="RT_nLTR_like"/>
    <property type="match status" value="1"/>
</dbReference>
<keyword evidence="2" id="KW-0548">Nucleotidyltransferase</keyword>
<dbReference type="GO" id="GO:0003964">
    <property type="term" value="F:RNA-directed DNA polymerase activity"/>
    <property type="evidence" value="ECO:0007669"/>
    <property type="project" value="UniProtKB-KW"/>
</dbReference>
<sequence length="579" mass="65797">MLRRSILDGPLILNEVIDWYRKRKKKLMIFKVDFEKAFDSLRWDLLELVMAKLGFGTRWCNWIKGCLRHARSSVLVNGSPTAEFEISRGLRQGDPLSPFLFILAMEGLHTLTCKALDNGIFTGAYIGNENLRISHLIYVDDAIFFGEWSFTNAYNLLCILRCFFLISGLKINVHKSNILGICASDEETSGMANVIGCRSSKLPLKYLGVPVGCNMSRCASWDAIINKFSYKLSRWKACMIFVGGHLTLIKSVLSSLPTYFMSLYKVPTSICSKFESMRNNFFIGGDAGLLFKWIWRFMQNSNDLWASVIKAIHGHNGNIHADSKHSSNQGTWCGILSMVKSLKSKGIDLLSLCTRKLGNGSSICFWDDAWCGNRPLKVLFHRVHLLDIDIGCQVVNQISSNDWNSFLRRTARGGIEAAQLSSLQDRIKDVVLSDCCDTWSWSPDSSKGFTVASVRHMIDARFLDVSPTATRWIRDIPIKVNIFLWRLSLNKLPSRMNLDKKCIDVDSILCPICNDDVETVNHLFFSCDMAKDLWSLLARWWELDIPFCLNIPDWYNWLDSLSISLKSRLFLECVGGTLM</sequence>
<dbReference type="PANTHER" id="PTHR33116">
    <property type="entry name" value="REVERSE TRANSCRIPTASE ZINC-BINDING DOMAIN-CONTAINING PROTEIN-RELATED-RELATED"/>
    <property type="match status" value="1"/>
</dbReference>
<dbReference type="InterPro" id="IPR043502">
    <property type="entry name" value="DNA/RNA_pol_sf"/>
</dbReference>
<feature type="domain" description="Reverse transcriptase" evidence="1">
    <location>
        <begin position="1"/>
        <end position="211"/>
    </location>
</feature>
<accession>A0A6L2MEZ3</accession>
<proteinExistence type="predicted"/>
<dbReference type="AlphaFoldDB" id="A0A6L2MEZ3"/>
<evidence type="ECO:0000313" key="2">
    <source>
        <dbReference type="EMBL" id="GEU72270.1"/>
    </source>
</evidence>
<evidence type="ECO:0000259" key="1">
    <source>
        <dbReference type="PROSITE" id="PS50878"/>
    </source>
</evidence>
<reference evidence="2" key="1">
    <citation type="journal article" date="2019" name="Sci. Rep.">
        <title>Draft genome of Tanacetum cinerariifolium, the natural source of mosquito coil.</title>
        <authorList>
            <person name="Yamashiro T."/>
            <person name="Shiraishi A."/>
            <person name="Satake H."/>
            <person name="Nakayama K."/>
        </authorList>
    </citation>
    <scope>NUCLEOTIDE SEQUENCE</scope>
</reference>
<protein>
    <submittedName>
        <fullName evidence="2">RNA-directed DNA polymerase, eukaryota, reverse transcriptase zinc-binding domain protein</fullName>
    </submittedName>
</protein>
<dbReference type="SUPFAM" id="SSF56672">
    <property type="entry name" value="DNA/RNA polymerases"/>
    <property type="match status" value="1"/>
</dbReference>
<dbReference type="InterPro" id="IPR026960">
    <property type="entry name" value="RVT-Znf"/>
</dbReference>
<name>A0A6L2MEZ3_TANCI</name>
<organism evidence="2">
    <name type="scientific">Tanacetum cinerariifolium</name>
    <name type="common">Dalmatian daisy</name>
    <name type="synonym">Chrysanthemum cinerariifolium</name>
    <dbReference type="NCBI Taxonomy" id="118510"/>
    <lineage>
        <taxon>Eukaryota</taxon>
        <taxon>Viridiplantae</taxon>
        <taxon>Streptophyta</taxon>
        <taxon>Embryophyta</taxon>
        <taxon>Tracheophyta</taxon>
        <taxon>Spermatophyta</taxon>
        <taxon>Magnoliopsida</taxon>
        <taxon>eudicotyledons</taxon>
        <taxon>Gunneridae</taxon>
        <taxon>Pentapetalae</taxon>
        <taxon>asterids</taxon>
        <taxon>campanulids</taxon>
        <taxon>Asterales</taxon>
        <taxon>Asteraceae</taxon>
        <taxon>Asteroideae</taxon>
        <taxon>Anthemideae</taxon>
        <taxon>Anthemidinae</taxon>
        <taxon>Tanacetum</taxon>
    </lineage>
</organism>
<keyword evidence="2" id="KW-0808">Transferase</keyword>
<dbReference type="EMBL" id="BKCJ010006459">
    <property type="protein sequence ID" value="GEU72270.1"/>
    <property type="molecule type" value="Genomic_DNA"/>
</dbReference>
<dbReference type="Pfam" id="PF13966">
    <property type="entry name" value="zf-RVT"/>
    <property type="match status" value="1"/>
</dbReference>
<comment type="caution">
    <text evidence="2">The sequence shown here is derived from an EMBL/GenBank/DDBJ whole genome shotgun (WGS) entry which is preliminary data.</text>
</comment>
<dbReference type="PROSITE" id="PS50878">
    <property type="entry name" value="RT_POL"/>
    <property type="match status" value="1"/>
</dbReference>
<dbReference type="Pfam" id="PF00078">
    <property type="entry name" value="RVT_1"/>
    <property type="match status" value="1"/>
</dbReference>
<keyword evidence="2" id="KW-0695">RNA-directed DNA polymerase</keyword>
<dbReference type="InterPro" id="IPR000477">
    <property type="entry name" value="RT_dom"/>
</dbReference>